<dbReference type="PANTHER" id="PTHR36973">
    <property type="entry name" value="SLL1456 PROTEIN-RELATED"/>
    <property type="match status" value="1"/>
</dbReference>
<dbReference type="InterPro" id="IPR053188">
    <property type="entry name" value="FkbM_Methyltransferase"/>
</dbReference>
<gene>
    <name evidence="2" type="ORF">BECKFW1821C_GA0114237_100621</name>
</gene>
<sequence length="241" mass="27769">MNILRKVLTHSTFINNLSKPLYSAIQGKITEDLVRECVGRSDPTILEIGCNDGTDTLWFLEIFENPKIYCFEPDPRAIARFKEKVGQHPNINLFEIALSDHDGSVVFYQSDGQLNERAMEDMPEGWDLSGSIKRPKEHLKVHPWINFDKKIMVKTETLDAWCNKQGIDVIDFIWMDVQGAETDVFKGGVNTLAKTRFLYTEYSDTELYDGQRTLKQLLQHLDYFKVLVRYSGDVLLKNKNG</sequence>
<dbReference type="InterPro" id="IPR029063">
    <property type="entry name" value="SAM-dependent_MTases_sf"/>
</dbReference>
<dbReference type="GO" id="GO:0032259">
    <property type="term" value="P:methylation"/>
    <property type="evidence" value="ECO:0007669"/>
    <property type="project" value="UniProtKB-KW"/>
</dbReference>
<dbReference type="InterPro" id="IPR006342">
    <property type="entry name" value="FkbM_mtfrase"/>
</dbReference>
<protein>
    <submittedName>
        <fullName evidence="2">Fucosyl-beta-1,4-N-acetylglucosamine oligosaccharide 2-O-methyltransferase NoeI</fullName>
    </submittedName>
</protein>
<accession>A0A450TCP8</accession>
<dbReference type="CDD" id="cd02440">
    <property type="entry name" value="AdoMet_MTases"/>
    <property type="match status" value="1"/>
</dbReference>
<evidence type="ECO:0000313" key="2">
    <source>
        <dbReference type="EMBL" id="VFJ64615.1"/>
    </source>
</evidence>
<dbReference type="PANTHER" id="PTHR36973:SF4">
    <property type="entry name" value="NODULATION PROTEIN"/>
    <property type="match status" value="1"/>
</dbReference>
<dbReference type="Pfam" id="PF05050">
    <property type="entry name" value="Methyltransf_21"/>
    <property type="match status" value="1"/>
</dbReference>
<reference evidence="2" key="1">
    <citation type="submission" date="2019-02" db="EMBL/GenBank/DDBJ databases">
        <authorList>
            <person name="Gruber-Vodicka R. H."/>
            <person name="Seah K. B. B."/>
        </authorList>
    </citation>
    <scope>NUCLEOTIDE SEQUENCE</scope>
    <source>
        <strain evidence="2">BECK_BZ131</strain>
    </source>
</reference>
<name>A0A450TCP8_9GAMM</name>
<dbReference type="Gene3D" id="3.40.50.150">
    <property type="entry name" value="Vaccinia Virus protein VP39"/>
    <property type="match status" value="1"/>
</dbReference>
<dbReference type="SUPFAM" id="SSF53335">
    <property type="entry name" value="S-adenosyl-L-methionine-dependent methyltransferases"/>
    <property type="match status" value="1"/>
</dbReference>
<feature type="domain" description="Methyltransferase FkbM" evidence="1">
    <location>
        <begin position="48"/>
        <end position="221"/>
    </location>
</feature>
<dbReference type="GO" id="GO:0008171">
    <property type="term" value="F:O-methyltransferase activity"/>
    <property type="evidence" value="ECO:0007669"/>
    <property type="project" value="TreeGrafter"/>
</dbReference>
<organism evidence="2">
    <name type="scientific">Candidatus Kentrum sp. FW</name>
    <dbReference type="NCBI Taxonomy" id="2126338"/>
    <lineage>
        <taxon>Bacteria</taxon>
        <taxon>Pseudomonadati</taxon>
        <taxon>Pseudomonadota</taxon>
        <taxon>Gammaproteobacteria</taxon>
        <taxon>Candidatus Kentrum</taxon>
    </lineage>
</organism>
<dbReference type="AlphaFoldDB" id="A0A450TCP8"/>
<dbReference type="EMBL" id="CAADFE010000006">
    <property type="protein sequence ID" value="VFJ64615.1"/>
    <property type="molecule type" value="Genomic_DNA"/>
</dbReference>
<dbReference type="NCBIfam" id="TIGR01444">
    <property type="entry name" value="fkbM_fam"/>
    <property type="match status" value="1"/>
</dbReference>
<evidence type="ECO:0000259" key="1">
    <source>
        <dbReference type="Pfam" id="PF05050"/>
    </source>
</evidence>
<keyword evidence="2" id="KW-0489">Methyltransferase</keyword>
<proteinExistence type="predicted"/>
<keyword evidence="2" id="KW-0808">Transferase</keyword>